<dbReference type="RefSeq" id="WP_169395929.1">
    <property type="nucleotide sequence ID" value="NZ_BAAAJH010000003.1"/>
</dbReference>
<comment type="caution">
    <text evidence="6">The sequence shown here is derived from an EMBL/GenBank/DDBJ whole genome shotgun (WGS) entry which is preliminary data.</text>
</comment>
<accession>A0ABX1RDJ1</accession>
<feature type="domain" description="HTH lysR-type" evidence="5">
    <location>
        <begin position="1"/>
        <end position="60"/>
    </location>
</feature>
<dbReference type="InterPro" id="IPR000847">
    <property type="entry name" value="LysR_HTH_N"/>
</dbReference>
<keyword evidence="7" id="KW-1185">Reference proteome</keyword>
<dbReference type="SUPFAM" id="SSF53850">
    <property type="entry name" value="Periplasmic binding protein-like II"/>
    <property type="match status" value="1"/>
</dbReference>
<dbReference type="SUPFAM" id="SSF46785">
    <property type="entry name" value="Winged helix' DNA-binding domain"/>
    <property type="match status" value="1"/>
</dbReference>
<keyword evidence="4" id="KW-0804">Transcription</keyword>
<protein>
    <submittedName>
        <fullName evidence="6">LysR family transcriptional regulator</fullName>
    </submittedName>
</protein>
<dbReference type="Proteomes" id="UP001296706">
    <property type="component" value="Unassembled WGS sequence"/>
</dbReference>
<evidence type="ECO:0000259" key="5">
    <source>
        <dbReference type="PROSITE" id="PS50931"/>
    </source>
</evidence>
<gene>
    <name evidence="6" type="ORF">HF577_12280</name>
</gene>
<dbReference type="InterPro" id="IPR036388">
    <property type="entry name" value="WH-like_DNA-bd_sf"/>
</dbReference>
<dbReference type="EMBL" id="JAAXKY010000031">
    <property type="protein sequence ID" value="NMH77856.1"/>
    <property type="molecule type" value="Genomic_DNA"/>
</dbReference>
<name>A0ABX1RDJ1_9PSEU</name>
<dbReference type="InterPro" id="IPR011991">
    <property type="entry name" value="ArsR-like_HTH"/>
</dbReference>
<dbReference type="PANTHER" id="PTHR30126">
    <property type="entry name" value="HTH-TYPE TRANSCRIPTIONAL REGULATOR"/>
    <property type="match status" value="1"/>
</dbReference>
<dbReference type="Pfam" id="PF00126">
    <property type="entry name" value="HTH_1"/>
    <property type="match status" value="1"/>
</dbReference>
<comment type="similarity">
    <text evidence="1">Belongs to the LysR transcriptional regulatory family.</text>
</comment>
<dbReference type="Pfam" id="PF03466">
    <property type="entry name" value="LysR_substrate"/>
    <property type="match status" value="1"/>
</dbReference>
<reference evidence="6 7" key="1">
    <citation type="submission" date="2020-04" db="EMBL/GenBank/DDBJ databases">
        <authorList>
            <person name="Klaysubun C."/>
            <person name="Duangmal K."/>
            <person name="Lipun K."/>
        </authorList>
    </citation>
    <scope>NUCLEOTIDE SEQUENCE [LARGE SCALE GENOMIC DNA]</scope>
    <source>
        <strain evidence="6 7">JCM 11839</strain>
    </source>
</reference>
<dbReference type="PANTHER" id="PTHR30126:SF99">
    <property type="entry name" value="TRANSCRIPTIONAL REGULATOR LYSR FAMILY"/>
    <property type="match status" value="1"/>
</dbReference>
<dbReference type="PRINTS" id="PR00039">
    <property type="entry name" value="HTHLYSR"/>
</dbReference>
<evidence type="ECO:0000313" key="6">
    <source>
        <dbReference type="EMBL" id="NMH77856.1"/>
    </source>
</evidence>
<dbReference type="Gene3D" id="1.10.10.10">
    <property type="entry name" value="Winged helix-like DNA-binding domain superfamily/Winged helix DNA-binding domain"/>
    <property type="match status" value="1"/>
</dbReference>
<organism evidence="6 7">
    <name type="scientific">Pseudonocardia xinjiangensis</name>
    <dbReference type="NCBI Taxonomy" id="75289"/>
    <lineage>
        <taxon>Bacteria</taxon>
        <taxon>Bacillati</taxon>
        <taxon>Actinomycetota</taxon>
        <taxon>Actinomycetes</taxon>
        <taxon>Pseudonocardiales</taxon>
        <taxon>Pseudonocardiaceae</taxon>
        <taxon>Pseudonocardia</taxon>
    </lineage>
</organism>
<evidence type="ECO:0000313" key="7">
    <source>
        <dbReference type="Proteomes" id="UP001296706"/>
    </source>
</evidence>
<dbReference type="CDD" id="cd05466">
    <property type="entry name" value="PBP2_LTTR_substrate"/>
    <property type="match status" value="1"/>
</dbReference>
<sequence length="298" mass="33077">MNLDLYRLSVFVAVVDRNGYSAAARRLNLSQSTVSHHVSELERACGTELLRYHERAVHLTPAGREVYLSAIAMLTEQNRLQDSLEDLRQGRQGRVRLGVSMAFEQRWFFDEVIAPFSRSHGETLLAVRFGHSAREAQAVLDRELDLAYVIRWHLPAEARFEPLQEVQLTFLAARTHRLADQESVTGDEIAEAGLITAPLTGDEENFYRAALHEFGMTRVRSVLEVGGMQTRFLAAAAGLGVIATFLPTRPGPVDADLVALAAVGPLIRVQVGLVRRSDDPPETGTEDLAGWLRRIAAR</sequence>
<keyword evidence="3" id="KW-0238">DNA-binding</keyword>
<keyword evidence="2" id="KW-0805">Transcription regulation</keyword>
<dbReference type="CDD" id="cd00090">
    <property type="entry name" value="HTH_ARSR"/>
    <property type="match status" value="1"/>
</dbReference>
<dbReference type="InterPro" id="IPR036390">
    <property type="entry name" value="WH_DNA-bd_sf"/>
</dbReference>
<dbReference type="InterPro" id="IPR005119">
    <property type="entry name" value="LysR_subst-bd"/>
</dbReference>
<evidence type="ECO:0000256" key="4">
    <source>
        <dbReference type="ARBA" id="ARBA00023163"/>
    </source>
</evidence>
<dbReference type="Gene3D" id="3.40.190.10">
    <property type="entry name" value="Periplasmic binding protein-like II"/>
    <property type="match status" value="2"/>
</dbReference>
<dbReference type="PROSITE" id="PS50931">
    <property type="entry name" value="HTH_LYSR"/>
    <property type="match status" value="1"/>
</dbReference>
<evidence type="ECO:0000256" key="3">
    <source>
        <dbReference type="ARBA" id="ARBA00023125"/>
    </source>
</evidence>
<evidence type="ECO:0000256" key="2">
    <source>
        <dbReference type="ARBA" id="ARBA00023015"/>
    </source>
</evidence>
<evidence type="ECO:0000256" key="1">
    <source>
        <dbReference type="ARBA" id="ARBA00009437"/>
    </source>
</evidence>
<proteinExistence type="inferred from homology"/>